<sequence>MSTSSYDPEAARTTALGALRAWARNRDRLPTDRAELLALAWYTGNRNVAELARLADISRDIVYADLKSAGIDVADRAAAVDVPRYEPLRADTVAAIADLLFARVGPSMLTENPSPLTNAAWMAAIALQRISELLTDAPSTDQDDRIAALDDLAARGEYVTRSVHKLMAAEIPAERLVQYTDNTASTGLDLAEPIITAATLTLALPNQETITLTLDNGGGKPVTVHGESPHLTGQPDAAAHLHITHALTALALALTTSLSGEALAYDE</sequence>
<accession>A0ABN2SAT5</accession>
<gene>
    <name evidence="1" type="ORF">GCM10009754_70840</name>
</gene>
<dbReference type="EMBL" id="BAAANN010000038">
    <property type="protein sequence ID" value="GAA1983498.1"/>
    <property type="molecule type" value="Genomic_DNA"/>
</dbReference>
<comment type="caution">
    <text evidence="1">The sequence shown here is derived from an EMBL/GenBank/DDBJ whole genome shotgun (WGS) entry which is preliminary data.</text>
</comment>
<proteinExistence type="predicted"/>
<evidence type="ECO:0000313" key="2">
    <source>
        <dbReference type="Proteomes" id="UP001501116"/>
    </source>
</evidence>
<name>A0ABN2SAT5_9PSEU</name>
<dbReference type="Proteomes" id="UP001501116">
    <property type="component" value="Unassembled WGS sequence"/>
</dbReference>
<reference evidence="1 2" key="1">
    <citation type="journal article" date="2019" name="Int. J. Syst. Evol. Microbiol.">
        <title>The Global Catalogue of Microorganisms (GCM) 10K type strain sequencing project: providing services to taxonomists for standard genome sequencing and annotation.</title>
        <authorList>
            <consortium name="The Broad Institute Genomics Platform"/>
            <consortium name="The Broad Institute Genome Sequencing Center for Infectious Disease"/>
            <person name="Wu L."/>
            <person name="Ma J."/>
        </authorList>
    </citation>
    <scope>NUCLEOTIDE SEQUENCE [LARGE SCALE GENOMIC DNA]</scope>
    <source>
        <strain evidence="1 2">JCM 14545</strain>
    </source>
</reference>
<organism evidence="1 2">
    <name type="scientific">Amycolatopsis minnesotensis</name>
    <dbReference type="NCBI Taxonomy" id="337894"/>
    <lineage>
        <taxon>Bacteria</taxon>
        <taxon>Bacillati</taxon>
        <taxon>Actinomycetota</taxon>
        <taxon>Actinomycetes</taxon>
        <taxon>Pseudonocardiales</taxon>
        <taxon>Pseudonocardiaceae</taxon>
        <taxon>Amycolatopsis</taxon>
    </lineage>
</organism>
<keyword evidence="2" id="KW-1185">Reference proteome</keyword>
<evidence type="ECO:0000313" key="1">
    <source>
        <dbReference type="EMBL" id="GAA1983498.1"/>
    </source>
</evidence>
<evidence type="ECO:0008006" key="3">
    <source>
        <dbReference type="Google" id="ProtNLM"/>
    </source>
</evidence>
<dbReference type="RefSeq" id="WP_344429101.1">
    <property type="nucleotide sequence ID" value="NZ_BAAANN010000038.1"/>
</dbReference>
<protein>
    <recommendedName>
        <fullName evidence="3">Sugar-specific transcriptional regulator TrmB</fullName>
    </recommendedName>
</protein>